<reference evidence="3" key="2">
    <citation type="submission" date="2016-06" db="UniProtKB">
        <authorList>
            <consortium name="WormBaseParasite"/>
        </authorList>
    </citation>
    <scope>IDENTIFICATION</scope>
</reference>
<proteinExistence type="predicted"/>
<dbReference type="AlphaFoldDB" id="A0A183BMX9"/>
<feature type="transmembrane region" description="Helical" evidence="1">
    <location>
        <begin position="133"/>
        <end position="152"/>
    </location>
</feature>
<dbReference type="WBParaSite" id="GPLIN_000196400">
    <property type="protein sequence ID" value="GPLIN_000196400"/>
    <property type="gene ID" value="GPLIN_000196400"/>
</dbReference>
<evidence type="ECO:0000313" key="2">
    <source>
        <dbReference type="Proteomes" id="UP000050741"/>
    </source>
</evidence>
<keyword evidence="1" id="KW-0472">Membrane</keyword>
<keyword evidence="1" id="KW-0812">Transmembrane</keyword>
<accession>A0A183BMX9</accession>
<name>A0A183BMX9_GLOPA</name>
<keyword evidence="1" id="KW-1133">Transmembrane helix</keyword>
<feature type="transmembrane region" description="Helical" evidence="1">
    <location>
        <begin position="185"/>
        <end position="205"/>
    </location>
</feature>
<feature type="transmembrane region" description="Helical" evidence="1">
    <location>
        <begin position="88"/>
        <end position="112"/>
    </location>
</feature>
<sequence>MDSFYITLIEYVLLLLFCAISTAIAAFALFLLYRLNRHRNFNAAPSLIVYLSSFGVCCAALTVQYTLLTLSSVFSSQSLFSSLSPTQYIFWTGLIPGSLIPATPICVFFLSIDRLLIILKPSIYNSRRWIKQILAAFSLISVVALFGMSFGVNLAQRPRTEHPECISFGCLTSDASRLIYAVNRLAVALPNFLAGTAFLAALFAFRRRLERLNRTTINSTVGPSFNLPTKTAMVNTDSRKMSDRLTFHCVLFEFLLDLLPNFINLILTAFDFNISVYVGAFRSMTYAACAFCSVLAHTTILWSIFKSNIISMPVHKSVRGEHLTIVRPKAPPFRNSAGGGRNSINANRTVCSSANRDHIRIVPVEGAARKLSG</sequence>
<organism evidence="2 3">
    <name type="scientific">Globodera pallida</name>
    <name type="common">Potato cyst nematode worm</name>
    <name type="synonym">Heterodera pallida</name>
    <dbReference type="NCBI Taxonomy" id="36090"/>
    <lineage>
        <taxon>Eukaryota</taxon>
        <taxon>Metazoa</taxon>
        <taxon>Ecdysozoa</taxon>
        <taxon>Nematoda</taxon>
        <taxon>Chromadorea</taxon>
        <taxon>Rhabditida</taxon>
        <taxon>Tylenchina</taxon>
        <taxon>Tylenchomorpha</taxon>
        <taxon>Tylenchoidea</taxon>
        <taxon>Heteroderidae</taxon>
        <taxon>Heteroderinae</taxon>
        <taxon>Globodera</taxon>
    </lineage>
</organism>
<evidence type="ECO:0000313" key="3">
    <source>
        <dbReference type="WBParaSite" id="GPLIN_000196400"/>
    </source>
</evidence>
<dbReference type="Proteomes" id="UP000050741">
    <property type="component" value="Unassembled WGS sequence"/>
</dbReference>
<feature type="transmembrane region" description="Helical" evidence="1">
    <location>
        <begin position="12"/>
        <end position="35"/>
    </location>
</feature>
<feature type="transmembrane region" description="Helical" evidence="1">
    <location>
        <begin position="47"/>
        <end position="68"/>
    </location>
</feature>
<reference evidence="2" key="1">
    <citation type="submission" date="2014-05" db="EMBL/GenBank/DDBJ databases">
        <title>The genome and life-stage specific transcriptomes of Globodera pallida elucidate key aspects of plant parasitism by a cyst nematode.</title>
        <authorList>
            <person name="Cotton J.A."/>
            <person name="Lilley C.J."/>
            <person name="Jones L.M."/>
            <person name="Kikuchi T."/>
            <person name="Reid A.J."/>
            <person name="Thorpe P."/>
            <person name="Tsai I.J."/>
            <person name="Beasley H."/>
            <person name="Blok V."/>
            <person name="Cock P.J.A."/>
            <person name="Van den Akker S.E."/>
            <person name="Holroyd N."/>
            <person name="Hunt M."/>
            <person name="Mantelin S."/>
            <person name="Naghra H."/>
            <person name="Pain A."/>
            <person name="Palomares-Rius J.E."/>
            <person name="Zarowiecki M."/>
            <person name="Berriman M."/>
            <person name="Jones J.T."/>
            <person name="Urwin P.E."/>
        </authorList>
    </citation>
    <scope>NUCLEOTIDE SEQUENCE [LARGE SCALE GENOMIC DNA]</scope>
    <source>
        <strain evidence="2">Lindley</strain>
    </source>
</reference>
<protein>
    <submittedName>
        <fullName evidence="3">G_PROTEIN_RECEP_F1_2 domain-containing protein</fullName>
    </submittedName>
</protein>
<keyword evidence="2" id="KW-1185">Reference proteome</keyword>
<feature type="transmembrane region" description="Helical" evidence="1">
    <location>
        <begin position="245"/>
        <end position="263"/>
    </location>
</feature>
<feature type="transmembrane region" description="Helical" evidence="1">
    <location>
        <begin position="283"/>
        <end position="305"/>
    </location>
</feature>
<evidence type="ECO:0000256" key="1">
    <source>
        <dbReference type="SAM" id="Phobius"/>
    </source>
</evidence>